<evidence type="ECO:0000256" key="8">
    <source>
        <dbReference type="ARBA" id="ARBA00023012"/>
    </source>
</evidence>
<feature type="compositionally biased region" description="Low complexity" evidence="10">
    <location>
        <begin position="423"/>
        <end position="436"/>
    </location>
</feature>
<dbReference type="SMART" id="SM00387">
    <property type="entry name" value="HATPase_c"/>
    <property type="match status" value="1"/>
</dbReference>
<keyword evidence="7" id="KW-0067">ATP-binding</keyword>
<gene>
    <name evidence="13" type="ORF">CPE01_08600</name>
</gene>
<dbReference type="EMBL" id="BJUA01000003">
    <property type="protein sequence ID" value="GEK17127.1"/>
    <property type="molecule type" value="Genomic_DNA"/>
</dbReference>
<dbReference type="Proteomes" id="UP000321386">
    <property type="component" value="Unassembled WGS sequence"/>
</dbReference>
<protein>
    <recommendedName>
        <fullName evidence="2">histidine kinase</fullName>
        <ecNumber evidence="2">2.7.13.3</ecNumber>
    </recommendedName>
</protein>
<dbReference type="Pfam" id="PF07730">
    <property type="entry name" value="HisKA_3"/>
    <property type="match status" value="1"/>
</dbReference>
<name>A0A510UR37_9CELL</name>
<keyword evidence="14" id="KW-1185">Reference proteome</keyword>
<keyword evidence="11" id="KW-0472">Membrane</keyword>
<dbReference type="Pfam" id="PF02518">
    <property type="entry name" value="HATPase_c"/>
    <property type="match status" value="1"/>
</dbReference>
<feature type="region of interest" description="Disordered" evidence="10">
    <location>
        <begin position="260"/>
        <end position="281"/>
    </location>
</feature>
<dbReference type="InterPro" id="IPR050482">
    <property type="entry name" value="Sensor_HK_TwoCompSys"/>
</dbReference>
<evidence type="ECO:0000259" key="12">
    <source>
        <dbReference type="SMART" id="SM00387"/>
    </source>
</evidence>
<dbReference type="Gene3D" id="3.30.565.10">
    <property type="entry name" value="Histidine kinase-like ATPase, C-terminal domain"/>
    <property type="match status" value="1"/>
</dbReference>
<dbReference type="CDD" id="cd16917">
    <property type="entry name" value="HATPase_UhpB-NarQ-NarX-like"/>
    <property type="match status" value="1"/>
</dbReference>
<dbReference type="GO" id="GO:0046983">
    <property type="term" value="F:protein dimerization activity"/>
    <property type="evidence" value="ECO:0007669"/>
    <property type="project" value="InterPro"/>
</dbReference>
<keyword evidence="3" id="KW-0597">Phosphoprotein</keyword>
<evidence type="ECO:0000256" key="5">
    <source>
        <dbReference type="ARBA" id="ARBA00022741"/>
    </source>
</evidence>
<evidence type="ECO:0000256" key="1">
    <source>
        <dbReference type="ARBA" id="ARBA00000085"/>
    </source>
</evidence>
<keyword evidence="11" id="KW-1133">Transmembrane helix</keyword>
<dbReference type="Pfam" id="PF23539">
    <property type="entry name" value="DUF7134"/>
    <property type="match status" value="1"/>
</dbReference>
<dbReference type="OrthoDB" id="227596at2"/>
<organism evidence="13 14">
    <name type="scientific">Cellulomonas persica</name>
    <dbReference type="NCBI Taxonomy" id="76861"/>
    <lineage>
        <taxon>Bacteria</taxon>
        <taxon>Bacillati</taxon>
        <taxon>Actinomycetota</taxon>
        <taxon>Actinomycetes</taxon>
        <taxon>Micrococcales</taxon>
        <taxon>Cellulomonadaceae</taxon>
        <taxon>Cellulomonas</taxon>
    </lineage>
</organism>
<evidence type="ECO:0000256" key="9">
    <source>
        <dbReference type="SAM" id="Coils"/>
    </source>
</evidence>
<feature type="compositionally biased region" description="Low complexity" evidence="10">
    <location>
        <begin position="446"/>
        <end position="460"/>
    </location>
</feature>
<keyword evidence="5" id="KW-0547">Nucleotide-binding</keyword>
<sequence length="460" mass="48456">MSIWDRLLRWEDAHRFAVDATGAILLFFLLGPLTMAGSGLPMSGDALLLWALLLIGPLAWRRVRPTASAAAVYLVALAQLITVPGILPADLAVLVALYSVTVHGPRWAYRAAISGALLSSVLLPLQLVADYYAPAVVVICMLVATSSLTVFAFGLVRRSRRETLEALVDRAERLEKERDQQAQIATSAERARIAREMHDIVAHSLSVVIAQADGGRYAAQVDPRAATRALETIAETGRAALTDMRRLLGVLRSDDGRLRATADGPGVLPDASPAQTTPQPGEADINRLVEQVRLSGAHVSLVRMGEPHPLPPGVGLAVYRITQEALTNVLKHAGPSPRVTVVVQWLRDAIELDVADDGRGASADSDGLGQGLRGMQERAAMFGGEVTAGPRKGGGFRVHARLPFPRRGVPGSAVPGFGTSRSDAPATTAGATAAPDAPAPPDDVPRAAAAPTTATKGPRV</sequence>
<evidence type="ECO:0000256" key="6">
    <source>
        <dbReference type="ARBA" id="ARBA00022777"/>
    </source>
</evidence>
<dbReference type="RefSeq" id="WP_146805395.1">
    <property type="nucleotide sequence ID" value="NZ_BJUA01000003.1"/>
</dbReference>
<comment type="caution">
    <text evidence="13">The sequence shown here is derived from an EMBL/GenBank/DDBJ whole genome shotgun (WGS) entry which is preliminary data.</text>
</comment>
<evidence type="ECO:0000256" key="2">
    <source>
        <dbReference type="ARBA" id="ARBA00012438"/>
    </source>
</evidence>
<feature type="transmembrane region" description="Helical" evidence="11">
    <location>
        <begin position="69"/>
        <end position="100"/>
    </location>
</feature>
<feature type="transmembrane region" description="Helical" evidence="11">
    <location>
        <begin position="20"/>
        <end position="40"/>
    </location>
</feature>
<comment type="catalytic activity">
    <reaction evidence="1">
        <text>ATP + protein L-histidine = ADP + protein N-phospho-L-histidine.</text>
        <dbReference type="EC" id="2.7.13.3"/>
    </reaction>
</comment>
<dbReference type="SUPFAM" id="SSF55874">
    <property type="entry name" value="ATPase domain of HSP90 chaperone/DNA topoisomerase II/histidine kinase"/>
    <property type="match status" value="1"/>
</dbReference>
<feature type="transmembrane region" description="Helical" evidence="11">
    <location>
        <begin position="47"/>
        <end position="63"/>
    </location>
</feature>
<dbReference type="InterPro" id="IPR055558">
    <property type="entry name" value="DUF7134"/>
</dbReference>
<keyword evidence="8" id="KW-0902">Two-component regulatory system</keyword>
<keyword evidence="4" id="KW-0808">Transferase</keyword>
<feature type="transmembrane region" description="Helical" evidence="11">
    <location>
        <begin position="107"/>
        <end position="125"/>
    </location>
</feature>
<dbReference type="Gene3D" id="1.20.5.1930">
    <property type="match status" value="1"/>
</dbReference>
<reference evidence="13 14" key="1">
    <citation type="submission" date="2019-07" db="EMBL/GenBank/DDBJ databases">
        <title>Whole genome shotgun sequence of Cellulomonas persica NBRC 101101.</title>
        <authorList>
            <person name="Hosoyama A."/>
            <person name="Uohara A."/>
            <person name="Ohji S."/>
            <person name="Ichikawa N."/>
        </authorList>
    </citation>
    <scope>NUCLEOTIDE SEQUENCE [LARGE SCALE GENOMIC DNA]</scope>
    <source>
        <strain evidence="13 14">NBRC 101101</strain>
    </source>
</reference>
<keyword evidence="9" id="KW-0175">Coiled coil</keyword>
<dbReference type="InterPro" id="IPR003594">
    <property type="entry name" value="HATPase_dom"/>
</dbReference>
<dbReference type="InterPro" id="IPR036890">
    <property type="entry name" value="HATPase_C_sf"/>
</dbReference>
<keyword evidence="11" id="KW-0812">Transmembrane</keyword>
<evidence type="ECO:0000256" key="7">
    <source>
        <dbReference type="ARBA" id="ARBA00022840"/>
    </source>
</evidence>
<dbReference type="GO" id="GO:0005524">
    <property type="term" value="F:ATP binding"/>
    <property type="evidence" value="ECO:0007669"/>
    <property type="project" value="UniProtKB-KW"/>
</dbReference>
<dbReference type="EC" id="2.7.13.3" evidence="2"/>
<evidence type="ECO:0000256" key="11">
    <source>
        <dbReference type="SAM" id="Phobius"/>
    </source>
</evidence>
<keyword evidence="6 13" id="KW-0418">Kinase</keyword>
<dbReference type="PANTHER" id="PTHR24421:SF10">
    <property type="entry name" value="NITRATE_NITRITE SENSOR PROTEIN NARQ"/>
    <property type="match status" value="1"/>
</dbReference>
<dbReference type="InterPro" id="IPR011712">
    <property type="entry name" value="Sig_transdc_His_kin_sub3_dim/P"/>
</dbReference>
<dbReference type="GO" id="GO:0016020">
    <property type="term" value="C:membrane"/>
    <property type="evidence" value="ECO:0007669"/>
    <property type="project" value="InterPro"/>
</dbReference>
<dbReference type="AlphaFoldDB" id="A0A510UR37"/>
<accession>A0A510UR37</accession>
<dbReference type="GO" id="GO:0000155">
    <property type="term" value="F:phosphorelay sensor kinase activity"/>
    <property type="evidence" value="ECO:0007669"/>
    <property type="project" value="InterPro"/>
</dbReference>
<evidence type="ECO:0000256" key="3">
    <source>
        <dbReference type="ARBA" id="ARBA00022553"/>
    </source>
</evidence>
<evidence type="ECO:0000313" key="14">
    <source>
        <dbReference type="Proteomes" id="UP000321386"/>
    </source>
</evidence>
<evidence type="ECO:0000256" key="4">
    <source>
        <dbReference type="ARBA" id="ARBA00022679"/>
    </source>
</evidence>
<feature type="region of interest" description="Disordered" evidence="10">
    <location>
        <begin position="401"/>
        <end position="460"/>
    </location>
</feature>
<feature type="transmembrane region" description="Helical" evidence="11">
    <location>
        <begin position="131"/>
        <end position="156"/>
    </location>
</feature>
<proteinExistence type="predicted"/>
<evidence type="ECO:0000256" key="10">
    <source>
        <dbReference type="SAM" id="MobiDB-lite"/>
    </source>
</evidence>
<evidence type="ECO:0000313" key="13">
    <source>
        <dbReference type="EMBL" id="GEK17127.1"/>
    </source>
</evidence>
<dbReference type="PANTHER" id="PTHR24421">
    <property type="entry name" value="NITRATE/NITRITE SENSOR PROTEIN NARX-RELATED"/>
    <property type="match status" value="1"/>
</dbReference>
<feature type="domain" description="Histidine kinase/HSP90-like ATPase" evidence="12">
    <location>
        <begin position="313"/>
        <end position="406"/>
    </location>
</feature>
<feature type="coiled-coil region" evidence="9">
    <location>
        <begin position="157"/>
        <end position="191"/>
    </location>
</feature>